<dbReference type="EC" id="5.1.1.7" evidence="3 8"/>
<proteinExistence type="inferred from homology"/>
<dbReference type="RefSeq" id="WP_012553178.1">
    <property type="nucleotide sequence ID" value="NZ_JABEQG010000001.1"/>
</dbReference>
<accession>A0A7W4FBT3</accession>
<dbReference type="UniPathway" id="UPA00034">
    <property type="reaction ID" value="UER00025"/>
</dbReference>
<dbReference type="EMBL" id="JABEQG010000001">
    <property type="protein sequence ID" value="MBB2154737.1"/>
    <property type="molecule type" value="Genomic_DNA"/>
</dbReference>
<evidence type="ECO:0000256" key="8">
    <source>
        <dbReference type="HAMAP-Rule" id="MF_00197"/>
    </source>
</evidence>
<comment type="catalytic activity">
    <reaction evidence="7 8">
        <text>(2S,6S)-2,6-diaminopimelate = meso-2,6-diaminopimelate</text>
        <dbReference type="Rhea" id="RHEA:15393"/>
        <dbReference type="ChEBI" id="CHEBI:57609"/>
        <dbReference type="ChEBI" id="CHEBI:57791"/>
        <dbReference type="EC" id="5.1.1.7"/>
    </reaction>
</comment>
<comment type="subunit">
    <text evidence="8">Homodimer.</text>
</comment>
<feature type="binding site" evidence="8">
    <location>
        <begin position="76"/>
        <end position="77"/>
    </location>
    <ligand>
        <name>substrate</name>
    </ligand>
</feature>
<feature type="active site" evidence="9">
    <location>
        <position position="75"/>
    </location>
</feature>
<keyword evidence="6 8" id="KW-0413">Isomerase</keyword>
<dbReference type="Proteomes" id="UP000550787">
    <property type="component" value="Unassembled WGS sequence"/>
</dbReference>
<dbReference type="GO" id="GO:0008837">
    <property type="term" value="F:diaminopimelate epimerase activity"/>
    <property type="evidence" value="ECO:0007669"/>
    <property type="project" value="UniProtKB-UniRule"/>
</dbReference>
<evidence type="ECO:0000313" key="10">
    <source>
        <dbReference type="EMBL" id="MBB2154737.1"/>
    </source>
</evidence>
<dbReference type="Pfam" id="PF01678">
    <property type="entry name" value="DAP_epimerase"/>
    <property type="match status" value="2"/>
</dbReference>
<gene>
    <name evidence="8" type="primary">dapF</name>
    <name evidence="10" type="ORF">HLH33_00170</name>
</gene>
<name>A0A7W4FBT3_GLUDI</name>
<evidence type="ECO:0000256" key="5">
    <source>
        <dbReference type="ARBA" id="ARBA00023154"/>
    </source>
</evidence>
<feature type="binding site" evidence="8">
    <location>
        <position position="46"/>
    </location>
    <ligand>
        <name>substrate</name>
    </ligand>
</feature>
<evidence type="ECO:0000256" key="7">
    <source>
        <dbReference type="ARBA" id="ARBA00051712"/>
    </source>
</evidence>
<dbReference type="HAMAP" id="MF_00197">
    <property type="entry name" value="DAP_epimerase"/>
    <property type="match status" value="1"/>
</dbReference>
<dbReference type="AlphaFoldDB" id="A0A7W4FBT3"/>
<feature type="binding site" evidence="8">
    <location>
        <position position="66"/>
    </location>
    <ligand>
        <name>substrate</name>
    </ligand>
</feature>
<evidence type="ECO:0000256" key="2">
    <source>
        <dbReference type="ARBA" id="ARBA00010219"/>
    </source>
</evidence>
<evidence type="ECO:0000256" key="1">
    <source>
        <dbReference type="ARBA" id="ARBA00005196"/>
    </source>
</evidence>
<dbReference type="PANTHER" id="PTHR31689:SF0">
    <property type="entry name" value="DIAMINOPIMELATE EPIMERASE"/>
    <property type="match status" value="1"/>
</dbReference>
<dbReference type="InterPro" id="IPR001653">
    <property type="entry name" value="DAP_epimerase_DapF"/>
</dbReference>
<feature type="binding site" evidence="8">
    <location>
        <position position="152"/>
    </location>
    <ligand>
        <name>substrate</name>
    </ligand>
</feature>
<keyword evidence="8" id="KW-0963">Cytoplasm</keyword>
<evidence type="ECO:0000313" key="11">
    <source>
        <dbReference type="Proteomes" id="UP000550787"/>
    </source>
</evidence>
<dbReference type="NCBIfam" id="TIGR00652">
    <property type="entry name" value="DapF"/>
    <property type="match status" value="1"/>
</dbReference>
<evidence type="ECO:0000256" key="9">
    <source>
        <dbReference type="PROSITE-ProRule" id="PRU10125"/>
    </source>
</evidence>
<keyword evidence="4 8" id="KW-0028">Amino-acid biosynthesis</keyword>
<dbReference type="PROSITE" id="PS01326">
    <property type="entry name" value="DAP_EPIMERASE"/>
    <property type="match status" value="1"/>
</dbReference>
<feature type="binding site" evidence="8">
    <location>
        <begin position="213"/>
        <end position="214"/>
    </location>
    <ligand>
        <name>substrate</name>
    </ligand>
</feature>
<keyword evidence="5 8" id="KW-0457">Lysine biosynthesis</keyword>
<comment type="similarity">
    <text evidence="2 8">Belongs to the diaminopimelate epimerase family.</text>
</comment>
<dbReference type="PANTHER" id="PTHR31689">
    <property type="entry name" value="DIAMINOPIMELATE EPIMERASE, CHLOROPLASTIC"/>
    <property type="match status" value="1"/>
</dbReference>
<organism evidence="10 11">
    <name type="scientific">Gluconacetobacter diazotrophicus</name>
    <name type="common">Acetobacter diazotrophicus</name>
    <dbReference type="NCBI Taxonomy" id="33996"/>
    <lineage>
        <taxon>Bacteria</taxon>
        <taxon>Pseudomonadati</taxon>
        <taxon>Pseudomonadota</taxon>
        <taxon>Alphaproteobacteria</taxon>
        <taxon>Acetobacterales</taxon>
        <taxon>Acetobacteraceae</taxon>
        <taxon>Gluconacetobacter</taxon>
    </lineage>
</organism>
<evidence type="ECO:0000256" key="3">
    <source>
        <dbReference type="ARBA" id="ARBA00013080"/>
    </source>
</evidence>
<evidence type="ECO:0000256" key="4">
    <source>
        <dbReference type="ARBA" id="ARBA00022605"/>
    </source>
</evidence>
<feature type="active site" description="Proton acceptor" evidence="8">
    <location>
        <position position="212"/>
    </location>
</feature>
<feature type="binding site" evidence="8">
    <location>
        <position position="185"/>
    </location>
    <ligand>
        <name>substrate</name>
    </ligand>
</feature>
<comment type="pathway">
    <text evidence="1 8">Amino-acid biosynthesis; L-lysine biosynthesis via DAP pathway; DL-2,6-diaminopimelate from LL-2,6-diaminopimelate: step 1/1.</text>
</comment>
<sequence>MMTPFHKMHGLGNDFVVVDERAERYGLTPARIAALADRHRGIGCDQFVVLQPATRDGADVLVRFFNADGTEAGACGNASRCVAALLWRQEGRRETVLQTRAGLLPARVDDAGVVTVDMGRPALDWRDVPLARAADTLHLPLAGDPAAASMGNPHATFFLDDMLDLDPVVAGPLLEHDPLFPERANIGFAHVRSRTELRLRVWERGSGLTLACGSGACAAVVNAVRRGLVERTCTVGMDGGALSVSWRAQDDPGEGGHVLMTGPATVSFVGTFDPEGYPS</sequence>
<dbReference type="GO" id="GO:0005829">
    <property type="term" value="C:cytosol"/>
    <property type="evidence" value="ECO:0007669"/>
    <property type="project" value="TreeGrafter"/>
</dbReference>
<feature type="site" description="Could be important to modulate the pK values of the two catalytic cysteine residues" evidence="8">
    <location>
        <position position="154"/>
    </location>
</feature>
<dbReference type="SUPFAM" id="SSF54506">
    <property type="entry name" value="Diaminopimelate epimerase-like"/>
    <property type="match status" value="2"/>
</dbReference>
<reference evidence="10 11" key="1">
    <citation type="submission" date="2020-04" db="EMBL/GenBank/DDBJ databases">
        <title>Description of novel Gluconacetobacter.</title>
        <authorList>
            <person name="Sombolestani A."/>
        </authorList>
    </citation>
    <scope>NUCLEOTIDE SEQUENCE [LARGE SCALE GENOMIC DNA]</scope>
    <source>
        <strain evidence="10 11">LMG 7603</strain>
    </source>
</reference>
<feature type="binding site" evidence="8">
    <location>
        <begin position="203"/>
        <end position="204"/>
    </location>
    <ligand>
        <name>substrate</name>
    </ligand>
</feature>
<evidence type="ECO:0000256" key="6">
    <source>
        <dbReference type="ARBA" id="ARBA00023235"/>
    </source>
</evidence>
<dbReference type="GO" id="GO:0009089">
    <property type="term" value="P:lysine biosynthetic process via diaminopimelate"/>
    <property type="evidence" value="ECO:0007669"/>
    <property type="project" value="UniProtKB-UniRule"/>
</dbReference>
<comment type="function">
    <text evidence="8">Catalyzes the stereoinversion of LL-2,6-diaminopimelate (L,L-DAP) to meso-diaminopimelate (meso-DAP), a precursor of L-lysine and an essential component of the bacterial peptidoglycan.</text>
</comment>
<feature type="site" description="Could be important to modulate the pK values of the two catalytic cysteine residues" evidence="8">
    <location>
        <position position="203"/>
    </location>
</feature>
<feature type="binding site" evidence="8">
    <location>
        <position position="13"/>
    </location>
    <ligand>
        <name>substrate</name>
    </ligand>
</feature>
<feature type="active site" description="Proton donor" evidence="8">
    <location>
        <position position="75"/>
    </location>
</feature>
<dbReference type="InterPro" id="IPR018510">
    <property type="entry name" value="DAP_epimerase_AS"/>
</dbReference>
<dbReference type="Gene3D" id="3.10.310.10">
    <property type="entry name" value="Diaminopimelate Epimerase, Chain A, domain 1"/>
    <property type="match status" value="2"/>
</dbReference>
<protein>
    <recommendedName>
        <fullName evidence="3 8">Diaminopimelate epimerase</fullName>
        <shortName evidence="8">DAP epimerase</shortName>
        <ecNumber evidence="3 8">5.1.1.7</ecNumber>
    </recommendedName>
    <alternativeName>
        <fullName evidence="8">PLP-independent amino acid racemase</fullName>
    </alternativeName>
</protein>
<comment type="caution">
    <text evidence="10">The sequence shown here is derived from an EMBL/GenBank/DDBJ whole genome shotgun (WGS) entry which is preliminary data.</text>
</comment>
<comment type="subcellular location">
    <subcellularLocation>
        <location evidence="8">Cytoplasm</location>
    </subcellularLocation>
</comment>